<evidence type="ECO:0000259" key="2">
    <source>
        <dbReference type="Pfam" id="PF16793"/>
    </source>
</evidence>
<dbReference type="Pfam" id="PF16793">
    <property type="entry name" value="RepB_primase"/>
    <property type="match status" value="1"/>
</dbReference>
<proteinExistence type="predicted"/>
<evidence type="ECO:0000313" key="3">
    <source>
        <dbReference type="EMBL" id="AUX82869.1"/>
    </source>
</evidence>
<accession>A0A2L0HMC8</accession>
<name>A0A2L0HMC8_9CAUD</name>
<gene>
    <name evidence="3" type="primary">33</name>
    <name evidence="3" type="ORF">PBI_HAMLET_33</name>
</gene>
<dbReference type="InterPro" id="IPR039459">
    <property type="entry name" value="RepB-like_DNA_primase_dom"/>
</dbReference>
<dbReference type="InterPro" id="IPR027417">
    <property type="entry name" value="P-loop_NTPase"/>
</dbReference>
<dbReference type="KEGG" id="vg:40099917"/>
<evidence type="ECO:0000313" key="4">
    <source>
        <dbReference type="Proteomes" id="UP000241477"/>
    </source>
</evidence>
<dbReference type="RefSeq" id="YP_009623134.1">
    <property type="nucleotide sequence ID" value="NC_042110.1"/>
</dbReference>
<dbReference type="OrthoDB" id="592at10239"/>
<evidence type="ECO:0000256" key="1">
    <source>
        <dbReference type="SAM" id="MobiDB-lite"/>
    </source>
</evidence>
<dbReference type="Gene3D" id="3.40.50.300">
    <property type="entry name" value="P-loop containing nucleotide triphosphate hydrolases"/>
    <property type="match status" value="1"/>
</dbReference>
<reference evidence="3 4" key="1">
    <citation type="submission" date="2018-01" db="EMBL/GenBank/DDBJ databases">
        <authorList>
            <person name="Gentille G.M."/>
            <person name="Betsko A.J."/>
            <person name="Kukan E.N."/>
            <person name="Garlena R.A."/>
            <person name="Russell D.A."/>
            <person name="Pope W.H."/>
            <person name="Jacobs-Sera D."/>
            <person name="Hatfull G.F."/>
        </authorList>
    </citation>
    <scope>NUCLEOTIDE SEQUENCE [LARGE SCALE GENOMIC DNA]</scope>
</reference>
<feature type="domain" description="RepB-like DNA primase" evidence="2">
    <location>
        <begin position="87"/>
        <end position="173"/>
    </location>
</feature>
<keyword evidence="4" id="KW-1185">Reference proteome</keyword>
<feature type="region of interest" description="Disordered" evidence="1">
    <location>
        <begin position="266"/>
        <end position="290"/>
    </location>
</feature>
<dbReference type="Proteomes" id="UP000241477">
    <property type="component" value="Segment"/>
</dbReference>
<dbReference type="GeneID" id="40099917"/>
<sequence length="580" mass="64933">MDKQSLGVVLKVWRHAGVRGNVWMPHISNIGVKGKERFREGPYLDSRQPSLPVLTEADDWYWTPAVSNGTDRKIKRKDEEGTFQQYPAQRVLWVDCDDSYNNEMLMALKPSYIWETSPGHKQAIWLMKESFSPSEFHRDGFMGLLAHALGGDKSGVDIGQLLRVPGSWHHKRKPFHGRLLPSQGTVYPRAVLLRKVASGLGFPAATAAALATPDGYGDRSNLLWKFARQAAELGLDQALTFKLIKATDWNKWKDDPDRLKDDIQRAYDAQPSKPEKPAKTSTPIEDQEVSEESVGAWEMATVADFGPVIRKPMPWLVKGIIPEGGCGLLVAPPKVGKTRVAMELALGLASGRKPLGVSVAKPQPVGFFSLEDGEYLFSTRLNDGINRTRGREGYHWDGRLRVDKAGHMTWEPPKPLALLTRFDPIDLSEGRLHVEDDGDISFDMVCDKVRLYQTIVDYGLKIVILDTLSMSIGKAEVSSSTDMYSILKDLKIIAKSTGCAIMFIHHTRKRVFEKGESIQEMILGSTALHGWSDFIMNLAPPEEDSQLLRLGVQTKMGNDLHYLNTQLKIIRRPEPEEVEA</sequence>
<organism evidence="3 4">
    <name type="scientific">Microbacterium phage Hamlet</name>
    <dbReference type="NCBI Taxonomy" id="2079583"/>
    <lineage>
        <taxon>Viruses</taxon>
        <taxon>Duplodnaviria</taxon>
        <taxon>Heunggongvirae</taxon>
        <taxon>Uroviricota</taxon>
        <taxon>Caudoviricetes</taxon>
        <taxon>Ilzatvirus</taxon>
        <taxon>Ilzatvirus hamlet</taxon>
    </lineage>
</organism>
<dbReference type="Pfam" id="PF13481">
    <property type="entry name" value="AAA_25"/>
    <property type="match status" value="1"/>
</dbReference>
<dbReference type="Gene3D" id="3.30.70.1790">
    <property type="entry name" value="RepB DNA-primase, N-terminal domain"/>
    <property type="match status" value="1"/>
</dbReference>
<protein>
    <submittedName>
        <fullName evidence="3">DNA recombinase</fullName>
    </submittedName>
</protein>
<dbReference type="EMBL" id="MG839019">
    <property type="protein sequence ID" value="AUX82869.1"/>
    <property type="molecule type" value="Genomic_DNA"/>
</dbReference>
<dbReference type="SUPFAM" id="SSF52540">
    <property type="entry name" value="P-loop containing nucleoside triphosphate hydrolases"/>
    <property type="match status" value="1"/>
</dbReference>